<feature type="transmembrane region" description="Helical" evidence="1">
    <location>
        <begin position="74"/>
        <end position="95"/>
    </location>
</feature>
<protein>
    <recommendedName>
        <fullName evidence="4">Short-chain dehydrogenase</fullName>
    </recommendedName>
</protein>
<keyword evidence="1" id="KW-0812">Transmembrane</keyword>
<evidence type="ECO:0000313" key="2">
    <source>
        <dbReference type="EMBL" id="GAA0871145.1"/>
    </source>
</evidence>
<dbReference type="RefSeq" id="WP_343762873.1">
    <property type="nucleotide sequence ID" value="NZ_BAAAFG010000001.1"/>
</dbReference>
<feature type="transmembrane region" description="Helical" evidence="1">
    <location>
        <begin position="36"/>
        <end position="54"/>
    </location>
</feature>
<dbReference type="EMBL" id="BAAAFG010000001">
    <property type="protein sequence ID" value="GAA0871145.1"/>
    <property type="molecule type" value="Genomic_DNA"/>
</dbReference>
<comment type="caution">
    <text evidence="2">The sequence shown here is derived from an EMBL/GenBank/DDBJ whole genome shotgun (WGS) entry which is preliminary data.</text>
</comment>
<name>A0ABN1ME92_9FLAO</name>
<feature type="transmembrane region" description="Helical" evidence="1">
    <location>
        <begin position="150"/>
        <end position="175"/>
    </location>
</feature>
<feature type="transmembrane region" description="Helical" evidence="1">
    <location>
        <begin position="102"/>
        <end position="122"/>
    </location>
</feature>
<accession>A0ABN1ME92</accession>
<evidence type="ECO:0000256" key="1">
    <source>
        <dbReference type="SAM" id="Phobius"/>
    </source>
</evidence>
<dbReference type="Proteomes" id="UP001500507">
    <property type="component" value="Unassembled WGS sequence"/>
</dbReference>
<evidence type="ECO:0000313" key="3">
    <source>
        <dbReference type="Proteomes" id="UP001500507"/>
    </source>
</evidence>
<feature type="transmembrane region" description="Helical" evidence="1">
    <location>
        <begin position="182"/>
        <end position="204"/>
    </location>
</feature>
<keyword evidence="3" id="KW-1185">Reference proteome</keyword>
<organism evidence="2 3">
    <name type="scientific">Gangjinia marincola</name>
    <dbReference type="NCBI Taxonomy" id="578463"/>
    <lineage>
        <taxon>Bacteria</taxon>
        <taxon>Pseudomonadati</taxon>
        <taxon>Bacteroidota</taxon>
        <taxon>Flavobacteriia</taxon>
        <taxon>Flavobacteriales</taxon>
        <taxon>Flavobacteriaceae</taxon>
        <taxon>Gangjinia</taxon>
    </lineage>
</organism>
<reference evidence="2 3" key="1">
    <citation type="journal article" date="2019" name="Int. J. Syst. Evol. Microbiol.">
        <title>The Global Catalogue of Microorganisms (GCM) 10K type strain sequencing project: providing services to taxonomists for standard genome sequencing and annotation.</title>
        <authorList>
            <consortium name="The Broad Institute Genomics Platform"/>
            <consortium name="The Broad Institute Genome Sequencing Center for Infectious Disease"/>
            <person name="Wu L."/>
            <person name="Ma J."/>
        </authorList>
    </citation>
    <scope>NUCLEOTIDE SEQUENCE [LARGE SCALE GENOMIC DNA]</scope>
    <source>
        <strain evidence="2 3">JCM 16082</strain>
    </source>
</reference>
<proteinExistence type="predicted"/>
<gene>
    <name evidence="2" type="ORF">GCM10009117_02900</name>
</gene>
<keyword evidence="1" id="KW-1133">Transmembrane helix</keyword>
<sequence>MPQTAQRKKARWKLIHQYYTYTGFYQFLFISLKKSILPILLFIGAIAAVHIWVIDVKEILAYLNAEMSTIDVLVFSFISETFLGLIPPEIFIAWSRDTSSPLLFLSLLALSSYIGGIISYWGGRSLYRIPSVHNYLEIRMRKHILQMKKWGAILIAVGALLPLPFSISCIAAGLIKFSFKQLLIIGLLRFVRYYIYAIAIFKVVSQL</sequence>
<keyword evidence="1" id="KW-0472">Membrane</keyword>
<evidence type="ECO:0008006" key="4">
    <source>
        <dbReference type="Google" id="ProtNLM"/>
    </source>
</evidence>